<dbReference type="FunFam" id="3.30.930.10:FF:000002">
    <property type="entry name" value="Threonine--tRNA ligase"/>
    <property type="match status" value="1"/>
</dbReference>
<dbReference type="FunFam" id="3.40.50.800:FF:000001">
    <property type="entry name" value="Threonine--tRNA ligase"/>
    <property type="match status" value="1"/>
</dbReference>
<gene>
    <name evidence="14" type="ORF">BE17_26825</name>
</gene>
<evidence type="ECO:0000313" key="14">
    <source>
        <dbReference type="EMBL" id="KYF91021.1"/>
    </source>
</evidence>
<dbReference type="PROSITE" id="PS50862">
    <property type="entry name" value="AA_TRNA_LIGASE_II"/>
    <property type="match status" value="1"/>
</dbReference>
<evidence type="ECO:0000256" key="6">
    <source>
        <dbReference type="ARBA" id="ARBA00022741"/>
    </source>
</evidence>
<evidence type="ECO:0000259" key="13">
    <source>
        <dbReference type="PROSITE" id="PS50862"/>
    </source>
</evidence>
<keyword evidence="3" id="KW-0963">Cytoplasm</keyword>
<dbReference type="PANTHER" id="PTHR11451">
    <property type="entry name" value="THREONINE-TRNA LIGASE"/>
    <property type="match status" value="1"/>
</dbReference>
<dbReference type="GO" id="GO:0006435">
    <property type="term" value="P:threonyl-tRNA aminoacylation"/>
    <property type="evidence" value="ECO:0007669"/>
    <property type="project" value="UniProtKB-UniRule"/>
</dbReference>
<dbReference type="InterPro" id="IPR002314">
    <property type="entry name" value="aa-tRNA-synt_IIb"/>
</dbReference>
<dbReference type="InterPro" id="IPR002320">
    <property type="entry name" value="Thr-tRNA-ligase_IIa"/>
</dbReference>
<dbReference type="CDD" id="cd00771">
    <property type="entry name" value="ThrRS_core"/>
    <property type="match status" value="1"/>
</dbReference>
<dbReference type="EMBL" id="JEMB01001059">
    <property type="protein sequence ID" value="KYF91021.1"/>
    <property type="molecule type" value="Genomic_DNA"/>
</dbReference>
<evidence type="ECO:0000256" key="10">
    <source>
        <dbReference type="ARBA" id="ARBA00023146"/>
    </source>
</evidence>
<proteinExistence type="inferred from homology"/>
<dbReference type="CDD" id="cd00860">
    <property type="entry name" value="ThrRS_anticodon"/>
    <property type="match status" value="1"/>
</dbReference>
<evidence type="ECO:0000256" key="5">
    <source>
        <dbReference type="ARBA" id="ARBA00022723"/>
    </source>
</evidence>
<dbReference type="PRINTS" id="PR01047">
    <property type="entry name" value="TRNASYNTHTHR"/>
</dbReference>
<evidence type="ECO:0000256" key="4">
    <source>
        <dbReference type="ARBA" id="ARBA00022598"/>
    </source>
</evidence>
<dbReference type="GO" id="GO:0004829">
    <property type="term" value="F:threonine-tRNA ligase activity"/>
    <property type="evidence" value="ECO:0007669"/>
    <property type="project" value="UniProtKB-UniRule"/>
</dbReference>
<dbReference type="Proteomes" id="UP000075635">
    <property type="component" value="Unassembled WGS sequence"/>
</dbReference>
<evidence type="ECO:0000256" key="9">
    <source>
        <dbReference type="ARBA" id="ARBA00022917"/>
    </source>
</evidence>
<evidence type="ECO:0000256" key="11">
    <source>
        <dbReference type="ARBA" id="ARBA00049515"/>
    </source>
</evidence>
<evidence type="ECO:0000256" key="12">
    <source>
        <dbReference type="NCBIfam" id="TIGR00418"/>
    </source>
</evidence>
<keyword evidence="10" id="KW-0030">Aminoacyl-tRNA synthetase</keyword>
<evidence type="ECO:0000313" key="15">
    <source>
        <dbReference type="Proteomes" id="UP000075635"/>
    </source>
</evidence>
<dbReference type="EC" id="6.1.1.3" evidence="2 12"/>
<dbReference type="Gene3D" id="3.40.50.800">
    <property type="entry name" value="Anticodon-binding domain"/>
    <property type="match status" value="1"/>
</dbReference>
<dbReference type="InterPro" id="IPR004154">
    <property type="entry name" value="Anticodon-bd"/>
</dbReference>
<dbReference type="GO" id="GO:0005737">
    <property type="term" value="C:cytoplasm"/>
    <property type="evidence" value="ECO:0007669"/>
    <property type="project" value="UniProtKB-UniRule"/>
</dbReference>
<dbReference type="SUPFAM" id="SSF55681">
    <property type="entry name" value="Class II aaRS and biotin synthetases"/>
    <property type="match status" value="1"/>
</dbReference>
<feature type="domain" description="Aminoacyl-transfer RNA synthetases class-II family profile" evidence="13">
    <location>
        <begin position="6"/>
        <end position="297"/>
    </location>
</feature>
<dbReference type="InterPro" id="IPR006195">
    <property type="entry name" value="aa-tRNA-synth_II"/>
</dbReference>
<comment type="catalytic activity">
    <reaction evidence="11">
        <text>tRNA(Thr) + L-threonine + ATP = L-threonyl-tRNA(Thr) + AMP + diphosphate + H(+)</text>
        <dbReference type="Rhea" id="RHEA:24624"/>
        <dbReference type="Rhea" id="RHEA-COMP:9670"/>
        <dbReference type="Rhea" id="RHEA-COMP:9704"/>
        <dbReference type="ChEBI" id="CHEBI:15378"/>
        <dbReference type="ChEBI" id="CHEBI:30616"/>
        <dbReference type="ChEBI" id="CHEBI:33019"/>
        <dbReference type="ChEBI" id="CHEBI:57926"/>
        <dbReference type="ChEBI" id="CHEBI:78442"/>
        <dbReference type="ChEBI" id="CHEBI:78534"/>
        <dbReference type="ChEBI" id="CHEBI:456215"/>
        <dbReference type="EC" id="6.1.1.3"/>
    </reaction>
</comment>
<dbReference type="InterPro" id="IPR036621">
    <property type="entry name" value="Anticodon-bd_dom_sf"/>
</dbReference>
<comment type="caution">
    <text evidence="14">The sequence shown here is derived from an EMBL/GenBank/DDBJ whole genome shotgun (WGS) entry which is preliminary data.</text>
</comment>
<dbReference type="Pfam" id="PF03129">
    <property type="entry name" value="HGTP_anticodon"/>
    <property type="match status" value="1"/>
</dbReference>
<reference evidence="14 15" key="1">
    <citation type="submission" date="2014-02" db="EMBL/GenBank/DDBJ databases">
        <title>The small core and large imbalanced accessory genome model reveals a collaborative survival strategy of Sorangium cellulosum strains in nature.</title>
        <authorList>
            <person name="Han K."/>
            <person name="Peng R."/>
            <person name="Blom J."/>
            <person name="Li Y.-Z."/>
        </authorList>
    </citation>
    <scope>NUCLEOTIDE SEQUENCE [LARGE SCALE GENOMIC DNA]</scope>
    <source>
        <strain evidence="14 15">So0011-07</strain>
    </source>
</reference>
<keyword evidence="5" id="KW-0479">Metal-binding</keyword>
<keyword evidence="6" id="KW-0547">Nucleotide-binding</keyword>
<name>A0A150SF68_SORCE</name>
<dbReference type="PANTHER" id="PTHR11451:SF44">
    <property type="entry name" value="THREONINE--TRNA LIGASE, CHLOROPLASTIC_MITOCHONDRIAL 2"/>
    <property type="match status" value="1"/>
</dbReference>
<dbReference type="InterPro" id="IPR045864">
    <property type="entry name" value="aa-tRNA-synth_II/BPL/LPL"/>
</dbReference>
<evidence type="ECO:0000256" key="7">
    <source>
        <dbReference type="ARBA" id="ARBA00022833"/>
    </source>
</evidence>
<comment type="similarity">
    <text evidence="1">Belongs to the class-II aminoacyl-tRNA synthetase family.</text>
</comment>
<dbReference type="InterPro" id="IPR033728">
    <property type="entry name" value="ThrRS_core"/>
</dbReference>
<dbReference type="Gene3D" id="3.30.930.10">
    <property type="entry name" value="Bira Bifunctional Protein, Domain 2"/>
    <property type="match status" value="1"/>
</dbReference>
<evidence type="ECO:0000256" key="3">
    <source>
        <dbReference type="ARBA" id="ARBA00022490"/>
    </source>
</evidence>
<dbReference type="NCBIfam" id="TIGR00418">
    <property type="entry name" value="thrS"/>
    <property type="match status" value="1"/>
</dbReference>
<organism evidence="14 15">
    <name type="scientific">Sorangium cellulosum</name>
    <name type="common">Polyangium cellulosum</name>
    <dbReference type="NCBI Taxonomy" id="56"/>
    <lineage>
        <taxon>Bacteria</taxon>
        <taxon>Pseudomonadati</taxon>
        <taxon>Myxococcota</taxon>
        <taxon>Polyangia</taxon>
        <taxon>Polyangiales</taxon>
        <taxon>Polyangiaceae</taxon>
        <taxon>Sorangium</taxon>
    </lineage>
</organism>
<dbReference type="InterPro" id="IPR047246">
    <property type="entry name" value="ThrRS_anticodon"/>
</dbReference>
<dbReference type="AlphaFoldDB" id="A0A150SF68"/>
<evidence type="ECO:0000256" key="8">
    <source>
        <dbReference type="ARBA" id="ARBA00022840"/>
    </source>
</evidence>
<dbReference type="GO" id="GO:0046872">
    <property type="term" value="F:metal ion binding"/>
    <property type="evidence" value="ECO:0007669"/>
    <property type="project" value="UniProtKB-KW"/>
</dbReference>
<evidence type="ECO:0000256" key="2">
    <source>
        <dbReference type="ARBA" id="ARBA00013163"/>
    </source>
</evidence>
<keyword evidence="8" id="KW-0067">ATP-binding</keyword>
<accession>A0A150SF68</accession>
<sequence length="399" mass="45244">MLDEDDHRSLGQRLDLFHFQEEAPGMVFWHARGFALYRLLEEAIRRQMMRDSYREVRTPLILRQAIWKASGHWDNFSSNMFRLSEEDHAAAIKPVNCPGHMQIVARMAPSYRDLPLRIGEFGMVHRDEPSGTLHGLFRLRQFTQDDGHIFCVEEQIEAEVARFASALRDFYAGFGFDDMVVGFSTRPAERSGSDEVWDRAEAALSAAARSAGLEYRLQPGEGAFYGPKLEFVLRDRLGRSWQCGTIQLDLVLPERFDITYVDASGARRRPALLHRALLGSLERFLGILLEHYRGALPLWLSPEQVVVVPVTDAQRAYAEEVLKRLQQKGVRAILDAGDDSLSRKIAVAHASAIPLVAVVGKREAERRSVALREREGGQQRELPLDEAVVEVVRRSELQS</sequence>
<protein>
    <recommendedName>
        <fullName evidence="2 12">Threonine--tRNA ligase</fullName>
        <ecNumber evidence="2 12">6.1.1.3</ecNumber>
    </recommendedName>
</protein>
<dbReference type="Pfam" id="PF00587">
    <property type="entry name" value="tRNA-synt_2b"/>
    <property type="match status" value="1"/>
</dbReference>
<evidence type="ECO:0000256" key="1">
    <source>
        <dbReference type="ARBA" id="ARBA00008226"/>
    </source>
</evidence>
<dbReference type="GO" id="GO:0005524">
    <property type="term" value="F:ATP binding"/>
    <property type="evidence" value="ECO:0007669"/>
    <property type="project" value="UniProtKB-KW"/>
</dbReference>
<keyword evidence="7" id="KW-0862">Zinc</keyword>
<keyword evidence="4" id="KW-0436">Ligase</keyword>
<keyword evidence="9" id="KW-0648">Protein biosynthesis</keyword>
<dbReference type="SUPFAM" id="SSF52954">
    <property type="entry name" value="Class II aaRS ABD-related"/>
    <property type="match status" value="1"/>
</dbReference>